<dbReference type="EMBL" id="JAHRIO010050751">
    <property type="protein sequence ID" value="MEQ2174872.1"/>
    <property type="molecule type" value="Genomic_DNA"/>
</dbReference>
<organism evidence="1 2">
    <name type="scientific">Goodea atripinnis</name>
    <dbReference type="NCBI Taxonomy" id="208336"/>
    <lineage>
        <taxon>Eukaryota</taxon>
        <taxon>Metazoa</taxon>
        <taxon>Chordata</taxon>
        <taxon>Craniata</taxon>
        <taxon>Vertebrata</taxon>
        <taxon>Euteleostomi</taxon>
        <taxon>Actinopterygii</taxon>
        <taxon>Neopterygii</taxon>
        <taxon>Teleostei</taxon>
        <taxon>Neoteleostei</taxon>
        <taxon>Acanthomorphata</taxon>
        <taxon>Ovalentaria</taxon>
        <taxon>Atherinomorphae</taxon>
        <taxon>Cyprinodontiformes</taxon>
        <taxon>Goodeidae</taxon>
        <taxon>Goodea</taxon>
    </lineage>
</organism>
<reference evidence="1 2" key="1">
    <citation type="submission" date="2021-06" db="EMBL/GenBank/DDBJ databases">
        <authorList>
            <person name="Palmer J.M."/>
        </authorList>
    </citation>
    <scope>NUCLEOTIDE SEQUENCE [LARGE SCALE GENOMIC DNA]</scope>
    <source>
        <strain evidence="1 2">GA_2019</strain>
        <tissue evidence="1">Muscle</tissue>
    </source>
</reference>
<keyword evidence="2" id="KW-1185">Reference proteome</keyword>
<dbReference type="Proteomes" id="UP001476798">
    <property type="component" value="Unassembled WGS sequence"/>
</dbReference>
<protein>
    <submittedName>
        <fullName evidence="1">Uncharacterized protein</fullName>
    </submittedName>
</protein>
<gene>
    <name evidence="1" type="ORF">GOODEAATRI_012235</name>
</gene>
<proteinExistence type="predicted"/>
<sequence length="72" mass="7607">ALADTLSSFHIKSGSHLSFIICASRGAAGCRVPLKRAFTFPAASKHRGGVSDSGVQGRIQAWGPSLLFCQEF</sequence>
<accession>A0ABV0NU18</accession>
<evidence type="ECO:0000313" key="1">
    <source>
        <dbReference type="EMBL" id="MEQ2174872.1"/>
    </source>
</evidence>
<feature type="non-terminal residue" evidence="1">
    <location>
        <position position="1"/>
    </location>
</feature>
<comment type="caution">
    <text evidence="1">The sequence shown here is derived from an EMBL/GenBank/DDBJ whole genome shotgun (WGS) entry which is preliminary data.</text>
</comment>
<name>A0ABV0NU18_9TELE</name>
<evidence type="ECO:0000313" key="2">
    <source>
        <dbReference type="Proteomes" id="UP001476798"/>
    </source>
</evidence>